<dbReference type="SMART" id="SM00028">
    <property type="entry name" value="TPR"/>
    <property type="match status" value="3"/>
</dbReference>
<feature type="chain" id="PRO_5043279374" evidence="4">
    <location>
        <begin position="23"/>
        <end position="448"/>
    </location>
</feature>
<dbReference type="Gene3D" id="1.25.40.10">
    <property type="entry name" value="Tetratricopeptide repeat domain"/>
    <property type="match status" value="2"/>
</dbReference>
<keyword evidence="4" id="KW-0732">Signal</keyword>
<comment type="caution">
    <text evidence="5">The sequence shown here is derived from an EMBL/GenBank/DDBJ whole genome shotgun (WGS) entry which is preliminary data.</text>
</comment>
<feature type="repeat" description="TPR" evidence="3">
    <location>
        <begin position="308"/>
        <end position="341"/>
    </location>
</feature>
<dbReference type="PROSITE" id="PS50005">
    <property type="entry name" value="TPR"/>
    <property type="match status" value="2"/>
</dbReference>
<dbReference type="InterPro" id="IPR050498">
    <property type="entry name" value="Ycf3"/>
</dbReference>
<dbReference type="Pfam" id="PF13181">
    <property type="entry name" value="TPR_8"/>
    <property type="match status" value="1"/>
</dbReference>
<protein>
    <submittedName>
        <fullName evidence="5">Tetratricopeptide repeat protein</fullName>
    </submittedName>
</protein>
<dbReference type="EMBL" id="RWGX01000006">
    <property type="protein sequence ID" value="RVU86933.1"/>
    <property type="molecule type" value="Genomic_DNA"/>
</dbReference>
<dbReference type="InterPro" id="IPR011990">
    <property type="entry name" value="TPR-like_helical_dom_sf"/>
</dbReference>
<gene>
    <name evidence="5" type="ORF">EJB19_15465</name>
</gene>
<name>A0AA94JNJ5_9FLAO</name>
<dbReference type="GeneID" id="56896702"/>
<evidence type="ECO:0000256" key="4">
    <source>
        <dbReference type="SAM" id="SignalP"/>
    </source>
</evidence>
<reference evidence="5" key="1">
    <citation type="submission" date="2018-12" db="EMBL/GenBank/DDBJ databases">
        <title>Draft genome sequence of Flaovobacterium columnare BGFS27 isolated from channel catfish in Alabama.</title>
        <authorList>
            <person name="Cai W."/>
            <person name="Arias C."/>
        </authorList>
    </citation>
    <scope>NUCLEOTIDE SEQUENCE [LARGE SCALE GENOMIC DNA]</scope>
    <source>
        <strain evidence="5">BGFS27</strain>
    </source>
</reference>
<dbReference type="KEGG" id="fcv:AWN65_13125"/>
<dbReference type="SUPFAM" id="SSF48452">
    <property type="entry name" value="TPR-like"/>
    <property type="match status" value="2"/>
</dbReference>
<evidence type="ECO:0000313" key="5">
    <source>
        <dbReference type="EMBL" id="RVU86933.1"/>
    </source>
</evidence>
<evidence type="ECO:0000256" key="2">
    <source>
        <dbReference type="ARBA" id="ARBA00022803"/>
    </source>
</evidence>
<keyword evidence="1" id="KW-0677">Repeat</keyword>
<sequence>MNKTIYKLVCFIFITSTHPFLAQTDPENIVSDNDSFQEAYYESLKQKGIENYDKALIELEKCLQLQPNNAVVYHELGKNYYFKKDYISAEEAYIKATELDSKNKWNWIDLYDVYYTTKNYNQGISVLQKIIVLDKKYKEDLLALFMYTRQFDKALILINELDESEGKTERRNQYRAEINRQTNINAGSKSDLEKAIETNPLNEENYLSLITKYSETNQEEKAREVIEKLKQNIPTSEWAAVFLFKYHITDTKGTEAFSTLETVLKSRKMDKKIKIKMFNEFLIFVSKNPVFENQLSKAMSYFEGDPEFNVNKEVGKFYFKKKQWDLAIKNFQKSIIFQKNDLETALCTLICYEEKKDYQIMLKLTTDYLDLFPNQPEFYYFAGKANFELKNYKKANEILEVGFDYIIENPTLEINFLDLISNVSTALGNTKKAEEYQKKALIIKNTTK</sequence>
<keyword evidence="2 3" id="KW-0802">TPR repeat</keyword>
<organism evidence="5">
    <name type="scientific">Flavobacterium columnare</name>
    <dbReference type="NCBI Taxonomy" id="996"/>
    <lineage>
        <taxon>Bacteria</taxon>
        <taxon>Pseudomonadati</taxon>
        <taxon>Bacteroidota</taxon>
        <taxon>Flavobacteriia</taxon>
        <taxon>Flavobacteriales</taxon>
        <taxon>Flavobacteriaceae</taxon>
        <taxon>Flavobacterium</taxon>
    </lineage>
</organism>
<dbReference type="InterPro" id="IPR019734">
    <property type="entry name" value="TPR_rpt"/>
</dbReference>
<accession>A0AA94JNJ5</accession>
<feature type="repeat" description="TPR" evidence="3">
    <location>
        <begin position="70"/>
        <end position="103"/>
    </location>
</feature>
<evidence type="ECO:0000256" key="3">
    <source>
        <dbReference type="PROSITE-ProRule" id="PRU00339"/>
    </source>
</evidence>
<dbReference type="AlphaFoldDB" id="A0AA94JNJ5"/>
<dbReference type="PANTHER" id="PTHR44858:SF1">
    <property type="entry name" value="UDP-N-ACETYLGLUCOSAMINE--PEPTIDE N-ACETYLGLUCOSAMINYLTRANSFERASE SPINDLY-RELATED"/>
    <property type="match status" value="1"/>
</dbReference>
<proteinExistence type="predicted"/>
<evidence type="ECO:0000256" key="1">
    <source>
        <dbReference type="ARBA" id="ARBA00022737"/>
    </source>
</evidence>
<dbReference type="RefSeq" id="WP_060383561.1">
    <property type="nucleotide sequence ID" value="NZ_RWGX02000013.1"/>
</dbReference>
<dbReference type="PANTHER" id="PTHR44858">
    <property type="entry name" value="TETRATRICOPEPTIDE REPEAT PROTEIN 6"/>
    <property type="match status" value="1"/>
</dbReference>
<feature type="signal peptide" evidence="4">
    <location>
        <begin position="1"/>
        <end position="22"/>
    </location>
</feature>